<feature type="compositionally biased region" description="Basic and acidic residues" evidence="1">
    <location>
        <begin position="21"/>
        <end position="31"/>
    </location>
</feature>
<protein>
    <submittedName>
        <fullName evidence="3">Uncharacterized protein</fullName>
    </submittedName>
</protein>
<organism evidence="2 3">
    <name type="scientific">Romanomermis culicivorax</name>
    <name type="common">Nematode worm</name>
    <dbReference type="NCBI Taxonomy" id="13658"/>
    <lineage>
        <taxon>Eukaryota</taxon>
        <taxon>Metazoa</taxon>
        <taxon>Ecdysozoa</taxon>
        <taxon>Nematoda</taxon>
        <taxon>Enoplea</taxon>
        <taxon>Dorylaimia</taxon>
        <taxon>Mermithida</taxon>
        <taxon>Mermithoidea</taxon>
        <taxon>Mermithidae</taxon>
        <taxon>Romanomermis</taxon>
    </lineage>
</organism>
<feature type="region of interest" description="Disordered" evidence="1">
    <location>
        <begin position="1"/>
        <end position="34"/>
    </location>
</feature>
<keyword evidence="2" id="KW-1185">Reference proteome</keyword>
<evidence type="ECO:0000313" key="3">
    <source>
        <dbReference type="WBParaSite" id="nRc.2.0.1.t15991-RA"/>
    </source>
</evidence>
<sequence>MINSAVNKNSPQLEKASTKQVQERVSAKKNNDLTSTGRLGERLILLQLSMIDRDPIAIWRRTSNISSQ</sequence>
<accession>A0A915IQA5</accession>
<reference evidence="3" key="1">
    <citation type="submission" date="2022-11" db="UniProtKB">
        <authorList>
            <consortium name="WormBaseParasite"/>
        </authorList>
    </citation>
    <scope>IDENTIFICATION</scope>
</reference>
<dbReference type="Proteomes" id="UP000887565">
    <property type="component" value="Unplaced"/>
</dbReference>
<proteinExistence type="predicted"/>
<dbReference type="WBParaSite" id="nRc.2.0.1.t15991-RA">
    <property type="protein sequence ID" value="nRc.2.0.1.t15991-RA"/>
    <property type="gene ID" value="nRc.2.0.1.g15991"/>
</dbReference>
<evidence type="ECO:0000256" key="1">
    <source>
        <dbReference type="SAM" id="MobiDB-lite"/>
    </source>
</evidence>
<name>A0A915IQA5_ROMCU</name>
<evidence type="ECO:0000313" key="2">
    <source>
        <dbReference type="Proteomes" id="UP000887565"/>
    </source>
</evidence>
<dbReference type="AlphaFoldDB" id="A0A915IQA5"/>
<feature type="compositionally biased region" description="Polar residues" evidence="1">
    <location>
        <begin position="1"/>
        <end position="12"/>
    </location>
</feature>